<dbReference type="GO" id="GO:0009898">
    <property type="term" value="C:cytoplasmic side of plasma membrane"/>
    <property type="evidence" value="ECO:0007669"/>
    <property type="project" value="TreeGrafter"/>
</dbReference>
<keyword evidence="5" id="KW-1185">Reference proteome</keyword>
<feature type="coiled-coil region" evidence="2">
    <location>
        <begin position="271"/>
        <end position="298"/>
    </location>
</feature>
<dbReference type="Pfam" id="PF03357">
    <property type="entry name" value="Snf7"/>
    <property type="match status" value="1"/>
</dbReference>
<accession>A0A8E0VIM3</accession>
<proteinExistence type="inferred from homology"/>
<evidence type="ECO:0000256" key="2">
    <source>
        <dbReference type="SAM" id="Coils"/>
    </source>
</evidence>
<dbReference type="GO" id="GO:0032511">
    <property type="term" value="P:late endosome to vacuole transport via multivesicular body sorting pathway"/>
    <property type="evidence" value="ECO:0007669"/>
    <property type="project" value="TreeGrafter"/>
</dbReference>
<dbReference type="Pfam" id="PF25880">
    <property type="entry name" value="WHD_CHMP7_1st"/>
    <property type="match status" value="1"/>
</dbReference>
<feature type="region of interest" description="Disordered" evidence="3">
    <location>
        <begin position="418"/>
        <end position="440"/>
    </location>
</feature>
<reference evidence="4" key="1">
    <citation type="submission" date="2019-05" db="EMBL/GenBank/DDBJ databases">
        <title>Annotation for the trematode Fasciolopsis buski.</title>
        <authorList>
            <person name="Choi Y.-J."/>
        </authorList>
    </citation>
    <scope>NUCLEOTIDE SEQUENCE</scope>
    <source>
        <strain evidence="4">HT</strain>
        <tissue evidence="4">Whole worm</tissue>
    </source>
</reference>
<sequence>MSEILCSPGKFVLPPVWDDDDAMFSLMQPIRRPKHVDPEAYMKKVTFWEDLLFSYAKHQRVAVVSIQSLQTVFTRYFAEEGVQMVPQCFSEVFSSLLESGKLGPIKTQSGILQTVLRTSFNYLIKTPLGWTSRLVFGDSVTTESPSGTTKTKLDPEQQFAFTDLSEQLACQFITYFTSNYKSRRLTLRLPVYELDDFESALAEFFSHDATREHVKKLCTDFFHCVRFESVSDTEGTWSTKVVRVSDDAENPLPCVVRNVEMQTEMSVLGGLAHTRAVVRQLEAEEQKLASEIEDRRSRIKALMKLNRVREAKSLLQRTKILEKSLASRQIHLQHLEAMHLQIDSASDNQTVLCALAASGRALQQITGGTDGLTKVEDTVHDIADSIQDSNEVTDLLSGLGRLTDDTDEDDLEKELRDLLSPERKTTKPLPSSKNPSQISEAKLEAELAALSIDSLVLPEVPESTVTAQKKIKSQPTA</sequence>
<comment type="similarity">
    <text evidence="1">Belongs to the SNF7 family.</text>
</comment>
<dbReference type="GO" id="GO:0005771">
    <property type="term" value="C:multivesicular body"/>
    <property type="evidence" value="ECO:0007669"/>
    <property type="project" value="TreeGrafter"/>
</dbReference>
<evidence type="ECO:0000256" key="1">
    <source>
        <dbReference type="ARBA" id="ARBA00006190"/>
    </source>
</evidence>
<protein>
    <submittedName>
        <fullName evidence="4">Charged multivesicular body protein 7</fullName>
    </submittedName>
</protein>
<gene>
    <name evidence="4" type="ORF">FBUS_10015</name>
</gene>
<evidence type="ECO:0000313" key="5">
    <source>
        <dbReference type="Proteomes" id="UP000728185"/>
    </source>
</evidence>
<keyword evidence="2" id="KW-0175">Coiled coil</keyword>
<organism evidence="4 5">
    <name type="scientific">Fasciolopsis buskii</name>
    <dbReference type="NCBI Taxonomy" id="27845"/>
    <lineage>
        <taxon>Eukaryota</taxon>
        <taxon>Metazoa</taxon>
        <taxon>Spiralia</taxon>
        <taxon>Lophotrochozoa</taxon>
        <taxon>Platyhelminthes</taxon>
        <taxon>Trematoda</taxon>
        <taxon>Digenea</taxon>
        <taxon>Plagiorchiida</taxon>
        <taxon>Echinostomata</taxon>
        <taxon>Echinostomatoidea</taxon>
        <taxon>Fasciolidae</taxon>
        <taxon>Fasciolopsis</taxon>
    </lineage>
</organism>
<dbReference type="OrthoDB" id="10250120at2759"/>
<dbReference type="EMBL" id="LUCM01007112">
    <property type="protein sequence ID" value="KAA0190412.1"/>
    <property type="molecule type" value="Genomic_DNA"/>
</dbReference>
<evidence type="ECO:0000256" key="3">
    <source>
        <dbReference type="SAM" id="MobiDB-lite"/>
    </source>
</evidence>
<dbReference type="GO" id="GO:0000815">
    <property type="term" value="C:ESCRT III complex"/>
    <property type="evidence" value="ECO:0007669"/>
    <property type="project" value="TreeGrafter"/>
</dbReference>
<dbReference type="GO" id="GO:0006900">
    <property type="term" value="P:vesicle budding from membrane"/>
    <property type="evidence" value="ECO:0007669"/>
    <property type="project" value="TreeGrafter"/>
</dbReference>
<dbReference type="InterPro" id="IPR005024">
    <property type="entry name" value="Snf7_fam"/>
</dbReference>
<dbReference type="PANTHER" id="PTHR22761">
    <property type="entry name" value="CHARGED MULTIVESICULAR BODY PROTEIN"/>
    <property type="match status" value="1"/>
</dbReference>
<dbReference type="PANTHER" id="PTHR22761:SF96">
    <property type="entry name" value="BCDNA.GH08385"/>
    <property type="match status" value="1"/>
</dbReference>
<dbReference type="AlphaFoldDB" id="A0A8E0VIM3"/>
<dbReference type="Proteomes" id="UP000728185">
    <property type="component" value="Unassembled WGS sequence"/>
</dbReference>
<dbReference type="Gene3D" id="6.10.140.1230">
    <property type="match status" value="1"/>
</dbReference>
<name>A0A8E0VIM3_9TREM</name>
<comment type="caution">
    <text evidence="4">The sequence shown here is derived from an EMBL/GenBank/DDBJ whole genome shotgun (WGS) entry which is preliminary data.</text>
</comment>
<evidence type="ECO:0000313" key="4">
    <source>
        <dbReference type="EMBL" id="KAA0190412.1"/>
    </source>
</evidence>
<feature type="compositionally biased region" description="Polar residues" evidence="3">
    <location>
        <begin position="428"/>
        <end position="439"/>
    </location>
</feature>